<evidence type="ECO:0000313" key="2">
    <source>
        <dbReference type="EMBL" id="KAG7362210.1"/>
    </source>
</evidence>
<reference evidence="2" key="2">
    <citation type="submission" date="2021-04" db="EMBL/GenBank/DDBJ databases">
        <authorList>
            <person name="Podell S."/>
        </authorList>
    </citation>
    <scope>NUCLEOTIDE SEQUENCE</scope>
    <source>
        <strain evidence="2">Hildebrandi</strain>
    </source>
</reference>
<gene>
    <name evidence="2" type="ORF">IV203_025876</name>
</gene>
<comment type="caution">
    <text evidence="2">The sequence shown here is derived from an EMBL/GenBank/DDBJ whole genome shotgun (WGS) entry which is preliminary data.</text>
</comment>
<feature type="compositionally biased region" description="Basic and acidic residues" evidence="1">
    <location>
        <begin position="44"/>
        <end position="54"/>
    </location>
</feature>
<protein>
    <submittedName>
        <fullName evidence="2">Uncharacterized protein</fullName>
    </submittedName>
</protein>
<dbReference type="Proteomes" id="UP000693970">
    <property type="component" value="Unassembled WGS sequence"/>
</dbReference>
<name>A0A9K3LGZ4_9STRA</name>
<accession>A0A9K3LGZ4</accession>
<proteinExistence type="predicted"/>
<organism evidence="2 3">
    <name type="scientific">Nitzschia inconspicua</name>
    <dbReference type="NCBI Taxonomy" id="303405"/>
    <lineage>
        <taxon>Eukaryota</taxon>
        <taxon>Sar</taxon>
        <taxon>Stramenopiles</taxon>
        <taxon>Ochrophyta</taxon>
        <taxon>Bacillariophyta</taxon>
        <taxon>Bacillariophyceae</taxon>
        <taxon>Bacillariophycidae</taxon>
        <taxon>Bacillariales</taxon>
        <taxon>Bacillariaceae</taxon>
        <taxon>Nitzschia</taxon>
    </lineage>
</organism>
<sequence>MVSLSLQELMLRNQMAMFASYMRRTLQAPNFPSAMPLPLPVNQRRGEQEERAREPGNRRLVFIAETLLIQKFVTLQKIAREDGQEVHVKGNDWDPKMN</sequence>
<keyword evidence="3" id="KW-1185">Reference proteome</keyword>
<reference evidence="2" key="1">
    <citation type="journal article" date="2021" name="Sci. Rep.">
        <title>Diploid genomic architecture of Nitzschia inconspicua, an elite biomass production diatom.</title>
        <authorList>
            <person name="Oliver A."/>
            <person name="Podell S."/>
            <person name="Pinowska A."/>
            <person name="Traller J.C."/>
            <person name="Smith S.R."/>
            <person name="McClure R."/>
            <person name="Beliaev A."/>
            <person name="Bohutskyi P."/>
            <person name="Hill E.A."/>
            <person name="Rabines A."/>
            <person name="Zheng H."/>
            <person name="Allen L.Z."/>
            <person name="Kuo A."/>
            <person name="Grigoriev I.V."/>
            <person name="Allen A.E."/>
            <person name="Hazlebeck D."/>
            <person name="Allen E.E."/>
        </authorList>
    </citation>
    <scope>NUCLEOTIDE SEQUENCE</scope>
    <source>
        <strain evidence="2">Hildebrandi</strain>
    </source>
</reference>
<evidence type="ECO:0000313" key="3">
    <source>
        <dbReference type="Proteomes" id="UP000693970"/>
    </source>
</evidence>
<dbReference type="EMBL" id="JAGRRH010000012">
    <property type="protein sequence ID" value="KAG7362210.1"/>
    <property type="molecule type" value="Genomic_DNA"/>
</dbReference>
<feature type="region of interest" description="Disordered" evidence="1">
    <location>
        <begin position="32"/>
        <end position="54"/>
    </location>
</feature>
<evidence type="ECO:0000256" key="1">
    <source>
        <dbReference type="SAM" id="MobiDB-lite"/>
    </source>
</evidence>
<dbReference type="AlphaFoldDB" id="A0A9K3LGZ4"/>